<evidence type="ECO:0000256" key="6">
    <source>
        <dbReference type="SAM" id="MobiDB-lite"/>
    </source>
</evidence>
<feature type="transmembrane region" description="Helical" evidence="7">
    <location>
        <begin position="13"/>
        <end position="33"/>
    </location>
</feature>
<evidence type="ECO:0000313" key="9">
    <source>
        <dbReference type="Proteomes" id="UP000650081"/>
    </source>
</evidence>
<name>A0A923PN66_9BACT</name>
<feature type="transmembrane region" description="Helical" evidence="7">
    <location>
        <begin position="45"/>
        <end position="66"/>
    </location>
</feature>
<evidence type="ECO:0000313" key="8">
    <source>
        <dbReference type="EMBL" id="MBC6996539.1"/>
    </source>
</evidence>
<evidence type="ECO:0000256" key="5">
    <source>
        <dbReference type="ARBA" id="ARBA00023136"/>
    </source>
</evidence>
<proteinExistence type="predicted"/>
<gene>
    <name evidence="8" type="ORF">H9S92_20370</name>
</gene>
<organism evidence="8 9">
    <name type="scientific">Neolewinella lacunae</name>
    <dbReference type="NCBI Taxonomy" id="1517758"/>
    <lineage>
        <taxon>Bacteria</taxon>
        <taxon>Pseudomonadati</taxon>
        <taxon>Bacteroidota</taxon>
        <taxon>Saprospiria</taxon>
        <taxon>Saprospirales</taxon>
        <taxon>Lewinellaceae</taxon>
        <taxon>Neolewinella</taxon>
    </lineage>
</organism>
<dbReference type="AlphaFoldDB" id="A0A923PN66"/>
<evidence type="ECO:0000256" key="3">
    <source>
        <dbReference type="ARBA" id="ARBA00022692"/>
    </source>
</evidence>
<reference evidence="8" key="1">
    <citation type="submission" date="2020-08" db="EMBL/GenBank/DDBJ databases">
        <title>Lewinella bacteria from marine environments.</title>
        <authorList>
            <person name="Zhong Y."/>
        </authorList>
    </citation>
    <scope>NUCLEOTIDE SEQUENCE</scope>
    <source>
        <strain evidence="8">KCTC 42187</strain>
    </source>
</reference>
<evidence type="ECO:0000256" key="2">
    <source>
        <dbReference type="ARBA" id="ARBA00022475"/>
    </source>
</evidence>
<keyword evidence="9" id="KW-1185">Reference proteome</keyword>
<keyword evidence="4 7" id="KW-1133">Transmembrane helix</keyword>
<evidence type="ECO:0000256" key="4">
    <source>
        <dbReference type="ARBA" id="ARBA00022989"/>
    </source>
</evidence>
<dbReference type="GO" id="GO:0005886">
    <property type="term" value="C:plasma membrane"/>
    <property type="evidence" value="ECO:0007669"/>
    <property type="project" value="UniProtKB-SubCell"/>
</dbReference>
<evidence type="ECO:0000256" key="1">
    <source>
        <dbReference type="ARBA" id="ARBA00004651"/>
    </source>
</evidence>
<dbReference type="InterPro" id="IPR005171">
    <property type="entry name" value="Cyt_c_oxidase_su4_prok"/>
</dbReference>
<keyword evidence="5 7" id="KW-0472">Membrane</keyword>
<feature type="transmembrane region" description="Helical" evidence="7">
    <location>
        <begin position="78"/>
        <end position="99"/>
    </location>
</feature>
<keyword evidence="2" id="KW-1003">Cell membrane</keyword>
<comment type="subcellular location">
    <subcellularLocation>
        <location evidence="1">Cell membrane</location>
        <topology evidence="1">Multi-pass membrane protein</topology>
    </subcellularLocation>
</comment>
<comment type="caution">
    <text evidence="8">The sequence shown here is derived from an EMBL/GenBank/DDBJ whole genome shotgun (WGS) entry which is preliminary data.</text>
</comment>
<dbReference type="EMBL" id="JACSIT010000153">
    <property type="protein sequence ID" value="MBC6996539.1"/>
    <property type="molecule type" value="Genomic_DNA"/>
</dbReference>
<evidence type="ECO:0000256" key="7">
    <source>
        <dbReference type="SAM" id="Phobius"/>
    </source>
</evidence>
<dbReference type="Proteomes" id="UP000650081">
    <property type="component" value="Unassembled WGS sequence"/>
</dbReference>
<accession>A0A923PN66</accession>
<dbReference type="RefSeq" id="WP_187468547.1">
    <property type="nucleotide sequence ID" value="NZ_JACSIT010000153.1"/>
</dbReference>
<dbReference type="Pfam" id="PF03626">
    <property type="entry name" value="COX4_pro"/>
    <property type="match status" value="1"/>
</dbReference>
<sequence>MASHASYEDSKKAVWKGLGLLAAVTLAEVFLSLMKAAEWAEGMGWLFIIASLAIIILSIYKAYFIIYEFMHMAYEVRGLAMTVLLPMILLVWAVIAFFYEGDAWKGNRETVNERNRMEIKAEPASESPVGTLTPEGDLTNG</sequence>
<feature type="region of interest" description="Disordered" evidence="6">
    <location>
        <begin position="121"/>
        <end position="141"/>
    </location>
</feature>
<protein>
    <submittedName>
        <fullName evidence="8">Cytochrome C oxidase subunit IV family protein</fullName>
    </submittedName>
</protein>
<keyword evidence="3 7" id="KW-0812">Transmembrane</keyword>